<protein>
    <submittedName>
        <fullName evidence="1">Uncharacterized protein</fullName>
    </submittedName>
</protein>
<evidence type="ECO:0000313" key="2">
    <source>
        <dbReference type="Proteomes" id="UP001231649"/>
    </source>
</evidence>
<proteinExistence type="predicted"/>
<sequence>MYNTTFKKLHYVEDMQLAYDAFPDERYVGFMDYSTPVILVRDPQLSKQITIKDFDHFCNRRELFAQEVNPLLVKSLLFLRGDKWREMRTTLTPAFTGSKMKLIFPIMVENSNNIVKYLLDNQSKNIDVEDLSHRSGLDVIASSGFGLQINSLVDRDNEFFTVVSNLANISIKKMALIALTSTCLEQTKKLGVSYFQSNIHNFFINIVASAVEYRKRENVERADMLQLLMETKKEWSLEDLTAQVFFFCFAGLDTSSTTVSMAIHELALHPEIQERVYQECRQVAEDKEITYESLNELKYLDCVINETLRKWTAGIYMDRTCMKTYQLPPSSEGARPYTLKPGDLVYCPINVIHKDANYWPDPDKFDPERFSEENKHNIKPFTFVPFGEGPRRCIAMRFALMEIKTFLFYIILNFKIVKTEKTTDPLKLNPHYFSVKALKGSFVKFQKRE</sequence>
<keyword evidence="2" id="KW-1185">Reference proteome</keyword>
<dbReference type="Proteomes" id="UP001231649">
    <property type="component" value="Chromosome 9"/>
</dbReference>
<comment type="caution">
    <text evidence="1">The sequence shown here is derived from an EMBL/GenBank/DDBJ whole genome shotgun (WGS) entry which is preliminary data.</text>
</comment>
<dbReference type="EMBL" id="CM056785">
    <property type="protein sequence ID" value="KAJ8728419.1"/>
    <property type="molecule type" value="Genomic_DNA"/>
</dbReference>
<accession>A0ACC2R399</accession>
<name>A0ACC2R399_9NEOP</name>
<organism evidence="1 2">
    <name type="scientific">Mythimna loreyi</name>
    <dbReference type="NCBI Taxonomy" id="667449"/>
    <lineage>
        <taxon>Eukaryota</taxon>
        <taxon>Metazoa</taxon>
        <taxon>Ecdysozoa</taxon>
        <taxon>Arthropoda</taxon>
        <taxon>Hexapoda</taxon>
        <taxon>Insecta</taxon>
        <taxon>Pterygota</taxon>
        <taxon>Neoptera</taxon>
        <taxon>Endopterygota</taxon>
        <taxon>Lepidoptera</taxon>
        <taxon>Glossata</taxon>
        <taxon>Ditrysia</taxon>
        <taxon>Noctuoidea</taxon>
        <taxon>Noctuidae</taxon>
        <taxon>Noctuinae</taxon>
        <taxon>Hadenini</taxon>
        <taxon>Mythimna</taxon>
    </lineage>
</organism>
<evidence type="ECO:0000313" key="1">
    <source>
        <dbReference type="EMBL" id="KAJ8728419.1"/>
    </source>
</evidence>
<reference evidence="1" key="1">
    <citation type="submission" date="2023-03" db="EMBL/GenBank/DDBJ databases">
        <title>Chromosome-level genomes of two armyworms, Mythimna separata and Mythimna loreyi, provide insights into the biosynthesis and reception of sex pheromones.</title>
        <authorList>
            <person name="Zhao H."/>
        </authorList>
    </citation>
    <scope>NUCLEOTIDE SEQUENCE</scope>
    <source>
        <strain evidence="1">BeijingLab</strain>
    </source>
</reference>
<gene>
    <name evidence="1" type="ORF">PYW08_016804</name>
</gene>